<feature type="compositionally biased region" description="Basic and acidic residues" evidence="11">
    <location>
        <begin position="316"/>
        <end position="333"/>
    </location>
</feature>
<feature type="compositionally biased region" description="Basic and acidic residues" evidence="11">
    <location>
        <begin position="362"/>
        <end position="371"/>
    </location>
</feature>
<keyword evidence="14" id="KW-1185">Reference proteome</keyword>
<evidence type="ECO:0000313" key="14">
    <source>
        <dbReference type="Proteomes" id="UP000515163"/>
    </source>
</evidence>
<dbReference type="PROSITE" id="PS00107">
    <property type="entry name" value="PROTEIN_KINASE_ATP"/>
    <property type="match status" value="1"/>
</dbReference>
<dbReference type="PROSITE" id="PS50309">
    <property type="entry name" value="DC"/>
    <property type="match status" value="2"/>
</dbReference>
<dbReference type="GO" id="GO:0004674">
    <property type="term" value="F:protein serine/threonine kinase activity"/>
    <property type="evidence" value="ECO:0007669"/>
    <property type="project" value="UniProtKB-KW"/>
</dbReference>
<evidence type="ECO:0000256" key="7">
    <source>
        <dbReference type="ARBA" id="ARBA00022840"/>
    </source>
</evidence>
<evidence type="ECO:0000256" key="5">
    <source>
        <dbReference type="ARBA" id="ARBA00022741"/>
    </source>
</evidence>
<dbReference type="Gene3D" id="3.10.20.230">
    <property type="entry name" value="Doublecortin domain"/>
    <property type="match status" value="2"/>
</dbReference>
<feature type="domain" description="Doublecortin" evidence="13">
    <location>
        <begin position="170"/>
        <end position="255"/>
    </location>
</feature>
<dbReference type="Pfam" id="PF03607">
    <property type="entry name" value="DCX"/>
    <property type="match status" value="2"/>
</dbReference>
<dbReference type="PROSITE" id="PS00108">
    <property type="entry name" value="PROTEIN_KINASE_ST"/>
    <property type="match status" value="1"/>
</dbReference>
<dbReference type="Proteomes" id="UP000515163">
    <property type="component" value="Unplaced"/>
</dbReference>
<evidence type="ECO:0000259" key="12">
    <source>
        <dbReference type="PROSITE" id="PS50011"/>
    </source>
</evidence>
<dbReference type="OrthoDB" id="1738954at2759"/>
<dbReference type="Gene3D" id="1.10.510.10">
    <property type="entry name" value="Transferase(Phosphotransferase) domain 1"/>
    <property type="match status" value="1"/>
</dbReference>
<keyword evidence="6" id="KW-0418">Kinase</keyword>
<dbReference type="SUPFAM" id="SSF89837">
    <property type="entry name" value="Doublecortin (DC)"/>
    <property type="match status" value="2"/>
</dbReference>
<dbReference type="InParanoid" id="A0A6P8HZF4"/>
<evidence type="ECO:0000256" key="1">
    <source>
        <dbReference type="ARBA" id="ARBA00005354"/>
    </source>
</evidence>
<keyword evidence="7 10" id="KW-0067">ATP-binding</keyword>
<dbReference type="SUPFAM" id="SSF56112">
    <property type="entry name" value="Protein kinase-like (PK-like)"/>
    <property type="match status" value="1"/>
</dbReference>
<comment type="catalytic activity">
    <reaction evidence="8">
        <text>L-threonyl-[protein] + ATP = O-phospho-L-threonyl-[protein] + ADP + H(+)</text>
        <dbReference type="Rhea" id="RHEA:46608"/>
        <dbReference type="Rhea" id="RHEA-COMP:11060"/>
        <dbReference type="Rhea" id="RHEA-COMP:11605"/>
        <dbReference type="ChEBI" id="CHEBI:15378"/>
        <dbReference type="ChEBI" id="CHEBI:30013"/>
        <dbReference type="ChEBI" id="CHEBI:30616"/>
        <dbReference type="ChEBI" id="CHEBI:61977"/>
        <dbReference type="ChEBI" id="CHEBI:456216"/>
        <dbReference type="EC" id="2.7.11.1"/>
    </reaction>
</comment>
<feature type="compositionally biased region" description="Basic and acidic residues" evidence="11">
    <location>
        <begin position="283"/>
        <end position="307"/>
    </location>
</feature>
<evidence type="ECO:0000256" key="8">
    <source>
        <dbReference type="ARBA" id="ARBA00047899"/>
    </source>
</evidence>
<reference evidence="15" key="1">
    <citation type="submission" date="2025-08" db="UniProtKB">
        <authorList>
            <consortium name="RefSeq"/>
        </authorList>
    </citation>
    <scope>IDENTIFICATION</scope>
    <source>
        <tissue evidence="15">Tentacle</tissue>
    </source>
</reference>
<feature type="domain" description="Doublecortin" evidence="13">
    <location>
        <begin position="23"/>
        <end position="105"/>
    </location>
</feature>
<dbReference type="PROSITE" id="PS50011">
    <property type="entry name" value="PROTEIN_KINASE_DOM"/>
    <property type="match status" value="1"/>
</dbReference>
<protein>
    <recommendedName>
        <fullName evidence="2">non-specific serine/threonine protein kinase</fullName>
        <ecNumber evidence="2">2.7.11.1</ecNumber>
    </recommendedName>
</protein>
<feature type="compositionally biased region" description="Polar residues" evidence="11">
    <location>
        <begin position="337"/>
        <end position="346"/>
    </location>
</feature>
<dbReference type="InterPro" id="IPR011009">
    <property type="entry name" value="Kinase-like_dom_sf"/>
</dbReference>
<dbReference type="InterPro" id="IPR003533">
    <property type="entry name" value="Doublecortin_dom"/>
</dbReference>
<feature type="compositionally biased region" description="Basic and acidic residues" evidence="11">
    <location>
        <begin position="403"/>
        <end position="427"/>
    </location>
</feature>
<comment type="similarity">
    <text evidence="1">Belongs to the protein kinase superfamily. CAMK Ser/Thr protein kinase family. CaMK subfamily.</text>
</comment>
<comment type="catalytic activity">
    <reaction evidence="9">
        <text>L-seryl-[protein] + ATP = O-phospho-L-seryl-[protein] + ADP + H(+)</text>
        <dbReference type="Rhea" id="RHEA:17989"/>
        <dbReference type="Rhea" id="RHEA-COMP:9863"/>
        <dbReference type="Rhea" id="RHEA-COMP:11604"/>
        <dbReference type="ChEBI" id="CHEBI:15378"/>
        <dbReference type="ChEBI" id="CHEBI:29999"/>
        <dbReference type="ChEBI" id="CHEBI:30616"/>
        <dbReference type="ChEBI" id="CHEBI:83421"/>
        <dbReference type="ChEBI" id="CHEBI:456216"/>
        <dbReference type="EC" id="2.7.11.1"/>
    </reaction>
</comment>
<dbReference type="SMART" id="SM00220">
    <property type="entry name" value="S_TKc"/>
    <property type="match status" value="1"/>
</dbReference>
<keyword evidence="5 10" id="KW-0547">Nucleotide-binding</keyword>
<dbReference type="SMART" id="SM00537">
    <property type="entry name" value="DCX"/>
    <property type="match status" value="2"/>
</dbReference>
<dbReference type="Gene3D" id="3.30.200.20">
    <property type="entry name" value="Phosphorylase Kinase, domain 1"/>
    <property type="match status" value="1"/>
</dbReference>
<feature type="binding site" evidence="10">
    <location>
        <position position="496"/>
    </location>
    <ligand>
        <name>ATP</name>
        <dbReference type="ChEBI" id="CHEBI:30616"/>
    </ligand>
</feature>
<dbReference type="InterPro" id="IPR000719">
    <property type="entry name" value="Prot_kinase_dom"/>
</dbReference>
<feature type="domain" description="Protein kinase" evidence="12">
    <location>
        <begin position="467"/>
        <end position="724"/>
    </location>
</feature>
<evidence type="ECO:0000256" key="10">
    <source>
        <dbReference type="PROSITE-ProRule" id="PRU10141"/>
    </source>
</evidence>
<dbReference type="PANTHER" id="PTHR24347">
    <property type="entry name" value="SERINE/THREONINE-PROTEIN KINASE"/>
    <property type="match status" value="1"/>
</dbReference>
<evidence type="ECO:0000256" key="4">
    <source>
        <dbReference type="ARBA" id="ARBA00022679"/>
    </source>
</evidence>
<keyword evidence="3" id="KW-0723">Serine/threonine-protein kinase</keyword>
<sequence length="784" mass="89235">MMTAVRHTSKYSTNEQDMKKDSKIVTFYKNGDIYFSGYVVTITPRRYRSFEVLLSELSRITNLPQGVRYLLDRESGTRIEAIEQLQDGKAYVCASNSKLKRLDYGKKSGVLPQWGSKNKIELPALTNPPKVQGNQTSSRYVPLAHTRHAGTREHKQEATRNYQRVSYKARNVTVIRNGHKPRMSTRVLLSKRTAHSVNQFLDMVNDSLGVTGASNVRKIYTSRGKQVYEVSDLFLDETGIFIAVGNERFRVDDIENILSDDKGTPGNNKRRVKSLGKVSNTGMKHEEENKRTSKEHDDKPTEQDNKKSSLPVLPDLEVKKNKNNYEIRSKVADGGDNYSSIHQKPQSPRHKKTVSKQNSSTRENKNVEQRTDVNSNNVKLPQIGTGHNLVTSQEPQQATTTKGKTDNQDSPRGVGEEKEKLKESVEKEKIEKYPEQKVKKRPSKEFTHHEIEVEYSRVTDKKVEDVYDIGRKIGDGNFAIVRQCTNKTNKKEFALKIIDKKKIKGKEKMIDDEIAIMRKCRHPNIVRLFEDYDTPTDIYLVMELIKGGDLFDAISSSVKFTENVAKTYFRDMCKALAYLHKQRVVHRDMKPENLLVHERANGQAILKLADFGLAVEVKAPLFTVCGTPTYVAPEILEEEGYGLKIDMWAAGVITYIMLCGFPPFRSAKRDQDELFDLIQAGDYEFLSPYWDPISEDAKDLISHLLVVEPHKRYSAEKALTHKWVRLRSPTVGDLSKNLLGEDGVGKKSKKKFKAAALAIQGAQRFGNLADEFRTHRGEKFISLL</sequence>
<dbReference type="RefSeq" id="XP_031557992.1">
    <property type="nucleotide sequence ID" value="XM_031702132.1"/>
</dbReference>
<name>A0A6P8HZF4_ACTTE</name>
<proteinExistence type="inferred from homology"/>
<evidence type="ECO:0000313" key="15">
    <source>
        <dbReference type="RefSeq" id="XP_031557992.1"/>
    </source>
</evidence>
<dbReference type="InterPro" id="IPR017441">
    <property type="entry name" value="Protein_kinase_ATP_BS"/>
</dbReference>
<evidence type="ECO:0000256" key="11">
    <source>
        <dbReference type="SAM" id="MobiDB-lite"/>
    </source>
</evidence>
<evidence type="ECO:0000259" key="13">
    <source>
        <dbReference type="PROSITE" id="PS50309"/>
    </source>
</evidence>
<dbReference type="KEGG" id="aten:116294513"/>
<evidence type="ECO:0000256" key="6">
    <source>
        <dbReference type="ARBA" id="ARBA00022777"/>
    </source>
</evidence>
<dbReference type="InterPro" id="IPR036572">
    <property type="entry name" value="Doublecortin_dom_sf"/>
</dbReference>
<feature type="region of interest" description="Disordered" evidence="11">
    <location>
        <begin position="257"/>
        <end position="427"/>
    </location>
</feature>
<dbReference type="CDD" id="cd14095">
    <property type="entry name" value="STKc_DCKL"/>
    <property type="match status" value="1"/>
</dbReference>
<feature type="compositionally biased region" description="Polar residues" evidence="11">
    <location>
        <begin position="388"/>
        <end position="402"/>
    </location>
</feature>
<keyword evidence="4" id="KW-0808">Transferase</keyword>
<dbReference type="Pfam" id="PF00069">
    <property type="entry name" value="Pkinase"/>
    <property type="match status" value="1"/>
</dbReference>
<dbReference type="FunFam" id="3.30.200.20:FF:000315">
    <property type="entry name" value="Calcium-dependent protein kinase 3"/>
    <property type="match status" value="1"/>
</dbReference>
<dbReference type="AlphaFoldDB" id="A0A6P8HZF4"/>
<evidence type="ECO:0000256" key="3">
    <source>
        <dbReference type="ARBA" id="ARBA00022527"/>
    </source>
</evidence>
<dbReference type="GeneID" id="116294513"/>
<dbReference type="EC" id="2.7.11.1" evidence="2"/>
<dbReference type="GO" id="GO:0005524">
    <property type="term" value="F:ATP binding"/>
    <property type="evidence" value="ECO:0007669"/>
    <property type="project" value="UniProtKB-UniRule"/>
</dbReference>
<evidence type="ECO:0000256" key="2">
    <source>
        <dbReference type="ARBA" id="ARBA00012513"/>
    </source>
</evidence>
<gene>
    <name evidence="15" type="primary">LOC116294513</name>
</gene>
<dbReference type="InterPro" id="IPR008271">
    <property type="entry name" value="Ser/Thr_kinase_AS"/>
</dbReference>
<evidence type="ECO:0000256" key="9">
    <source>
        <dbReference type="ARBA" id="ARBA00048679"/>
    </source>
</evidence>
<dbReference type="GO" id="GO:0035556">
    <property type="term" value="P:intracellular signal transduction"/>
    <property type="evidence" value="ECO:0007669"/>
    <property type="project" value="InterPro"/>
</dbReference>
<accession>A0A6P8HZF4</accession>
<organism evidence="14 15">
    <name type="scientific">Actinia tenebrosa</name>
    <name type="common">Australian red waratah sea anemone</name>
    <dbReference type="NCBI Taxonomy" id="6105"/>
    <lineage>
        <taxon>Eukaryota</taxon>
        <taxon>Metazoa</taxon>
        <taxon>Cnidaria</taxon>
        <taxon>Anthozoa</taxon>
        <taxon>Hexacorallia</taxon>
        <taxon>Actiniaria</taxon>
        <taxon>Actiniidae</taxon>
        <taxon>Actinia</taxon>
    </lineage>
</organism>
<dbReference type="FunFam" id="1.10.510.10:FF:000066">
    <property type="entry name" value="Serine/threonine-protein kinase DCLK1 isoform 2"/>
    <property type="match status" value="1"/>
</dbReference>